<evidence type="ECO:0000256" key="1">
    <source>
        <dbReference type="SAM" id="MobiDB-lite"/>
    </source>
</evidence>
<feature type="region of interest" description="Disordered" evidence="1">
    <location>
        <begin position="1"/>
        <end position="24"/>
    </location>
</feature>
<gene>
    <name evidence="2" type="ORF">JOF56_009513</name>
</gene>
<feature type="region of interest" description="Disordered" evidence="1">
    <location>
        <begin position="238"/>
        <end position="281"/>
    </location>
</feature>
<accession>A0ABS4TXN5</accession>
<evidence type="ECO:0000313" key="2">
    <source>
        <dbReference type="EMBL" id="MBP2329128.1"/>
    </source>
</evidence>
<protein>
    <submittedName>
        <fullName evidence="2">Uncharacterized protein</fullName>
    </submittedName>
</protein>
<reference evidence="2 3" key="1">
    <citation type="submission" date="2021-03" db="EMBL/GenBank/DDBJ databases">
        <title>Sequencing the genomes of 1000 actinobacteria strains.</title>
        <authorList>
            <person name="Klenk H.-P."/>
        </authorList>
    </citation>
    <scope>NUCLEOTIDE SEQUENCE [LARGE SCALE GENOMIC DNA]</scope>
    <source>
        <strain evidence="2 3">DSM 46670</strain>
    </source>
</reference>
<dbReference type="RefSeq" id="WP_209645984.1">
    <property type="nucleotide sequence ID" value="NZ_JAGINW010000001.1"/>
</dbReference>
<proteinExistence type="predicted"/>
<keyword evidence="3" id="KW-1185">Reference proteome</keyword>
<evidence type="ECO:0000313" key="3">
    <source>
        <dbReference type="Proteomes" id="UP001519332"/>
    </source>
</evidence>
<comment type="caution">
    <text evidence="2">The sequence shown here is derived from an EMBL/GenBank/DDBJ whole genome shotgun (WGS) entry which is preliminary data.</text>
</comment>
<dbReference type="EMBL" id="JAGINW010000001">
    <property type="protein sequence ID" value="MBP2329128.1"/>
    <property type="molecule type" value="Genomic_DNA"/>
</dbReference>
<name>A0ABS4TXN5_9PSEU</name>
<sequence length="281" mass="30637">MSGAFTKAGKLTPSGGHKAVRSRPSSIFSQNSFFSKKNPVFPKKKTKKEPWLSGFGEQTKTFFKFGARRVEILLLKDAHSGAVIGTSYPTKQEDTLQVTKWAGVPKRTSDVSYLKNLGAKGKSGKQGKTGKQERVPSPWAGSQFFYTHAHANKKIFAVSLKATKKQPAQKVLIDGATYARLLARSPFLRKFFAKNPTMMLVMLSCSVAHPEAVSGKTAVEKLRELGFTGDVFAPSGKGTRLVSGDERTSRYGVQPDTTSKGEPVPGEFVGFPGTTVRQEEE</sequence>
<dbReference type="Proteomes" id="UP001519332">
    <property type="component" value="Unassembled WGS sequence"/>
</dbReference>
<organism evidence="2 3">
    <name type="scientific">Kibdelosporangium banguiense</name>
    <dbReference type="NCBI Taxonomy" id="1365924"/>
    <lineage>
        <taxon>Bacteria</taxon>
        <taxon>Bacillati</taxon>
        <taxon>Actinomycetota</taxon>
        <taxon>Actinomycetes</taxon>
        <taxon>Pseudonocardiales</taxon>
        <taxon>Pseudonocardiaceae</taxon>
        <taxon>Kibdelosporangium</taxon>
    </lineage>
</organism>